<dbReference type="AlphaFoldDB" id="A0A397SHM1"/>
<protein>
    <submittedName>
        <fullName evidence="1">Uncharacterized protein</fullName>
    </submittedName>
</protein>
<dbReference type="Proteomes" id="UP000265703">
    <property type="component" value="Unassembled WGS sequence"/>
</dbReference>
<reference evidence="1 2" key="1">
    <citation type="submission" date="2018-06" db="EMBL/GenBank/DDBJ databases">
        <title>Comparative genomics reveals the genomic features of Rhizophagus irregularis, R. cerebriforme, R. diaphanum and Gigaspora rosea, and their symbiotic lifestyle signature.</title>
        <authorList>
            <person name="Morin E."/>
            <person name="San Clemente H."/>
            <person name="Chen E.C.H."/>
            <person name="De La Providencia I."/>
            <person name="Hainaut M."/>
            <person name="Kuo A."/>
            <person name="Kohler A."/>
            <person name="Murat C."/>
            <person name="Tang N."/>
            <person name="Roy S."/>
            <person name="Loubradou J."/>
            <person name="Henrissat B."/>
            <person name="Grigoriev I.V."/>
            <person name="Corradi N."/>
            <person name="Roux C."/>
            <person name="Martin F.M."/>
        </authorList>
    </citation>
    <scope>NUCLEOTIDE SEQUENCE [LARGE SCALE GENOMIC DNA]</scope>
    <source>
        <strain evidence="1 2">DAOM 227022</strain>
    </source>
</reference>
<evidence type="ECO:0000313" key="1">
    <source>
        <dbReference type="EMBL" id="RIA81984.1"/>
    </source>
</evidence>
<keyword evidence="2" id="KW-1185">Reference proteome</keyword>
<feature type="non-terminal residue" evidence="1">
    <location>
        <position position="64"/>
    </location>
</feature>
<comment type="caution">
    <text evidence="1">The sequence shown here is derived from an EMBL/GenBank/DDBJ whole genome shotgun (WGS) entry which is preliminary data.</text>
</comment>
<accession>A0A397SHM1</accession>
<proteinExistence type="predicted"/>
<sequence length="64" mass="7581">MEADAAKQIFNEGIRMRCVTLNEDVYDTYGEIETLEDRSKSTSSRVLMKLKEYEQQLKNYQQEL</sequence>
<evidence type="ECO:0000313" key="2">
    <source>
        <dbReference type="Proteomes" id="UP000265703"/>
    </source>
</evidence>
<gene>
    <name evidence="1" type="ORF">C1645_789223</name>
</gene>
<dbReference type="EMBL" id="QKYT01000719">
    <property type="protein sequence ID" value="RIA81984.1"/>
    <property type="molecule type" value="Genomic_DNA"/>
</dbReference>
<organism evidence="1 2">
    <name type="scientific">Glomus cerebriforme</name>
    <dbReference type="NCBI Taxonomy" id="658196"/>
    <lineage>
        <taxon>Eukaryota</taxon>
        <taxon>Fungi</taxon>
        <taxon>Fungi incertae sedis</taxon>
        <taxon>Mucoromycota</taxon>
        <taxon>Glomeromycotina</taxon>
        <taxon>Glomeromycetes</taxon>
        <taxon>Glomerales</taxon>
        <taxon>Glomeraceae</taxon>
        <taxon>Glomus</taxon>
    </lineage>
</organism>
<name>A0A397SHM1_9GLOM</name>